<dbReference type="InterPro" id="IPR036887">
    <property type="entry name" value="HTH_APSES_sf"/>
</dbReference>
<dbReference type="AlphaFoldDB" id="G0W6I4"/>
<dbReference type="GO" id="GO:0033309">
    <property type="term" value="C:SBF transcription complex"/>
    <property type="evidence" value="ECO:0007669"/>
    <property type="project" value="TreeGrafter"/>
</dbReference>
<dbReference type="PANTHER" id="PTHR43828">
    <property type="entry name" value="ASPARAGINASE"/>
    <property type="match status" value="1"/>
</dbReference>
<dbReference type="KEGG" id="ndi:NDAI_0B03610"/>
<dbReference type="Gene3D" id="3.10.260.10">
    <property type="entry name" value="Transcription regulator HTH, APSES-type DNA-binding domain"/>
    <property type="match status" value="1"/>
</dbReference>
<accession>G0W6I4</accession>
<gene>
    <name evidence="3" type="primary">NDAI0B03610</name>
    <name evidence="3" type="ordered locus">NDAI_0B03610</name>
</gene>
<feature type="region of interest" description="Disordered" evidence="1">
    <location>
        <begin position="603"/>
        <end position="631"/>
    </location>
</feature>
<feature type="domain" description="HTH APSES-type" evidence="2">
    <location>
        <begin position="239"/>
        <end position="352"/>
    </location>
</feature>
<dbReference type="RefSeq" id="XP_003668638.1">
    <property type="nucleotide sequence ID" value="XM_003668590.1"/>
</dbReference>
<dbReference type="GO" id="GO:0030907">
    <property type="term" value="C:MBF transcription complex"/>
    <property type="evidence" value="ECO:0007669"/>
    <property type="project" value="TreeGrafter"/>
</dbReference>
<proteinExistence type="predicted"/>
<dbReference type="GeneID" id="11497500"/>
<dbReference type="OrthoDB" id="5562739at2759"/>
<dbReference type="Proteomes" id="UP000000689">
    <property type="component" value="Chromosome 2"/>
</dbReference>
<dbReference type="InterPro" id="IPR051642">
    <property type="entry name" value="SWI6-like"/>
</dbReference>
<protein>
    <recommendedName>
        <fullName evidence="2">HTH APSES-type domain-containing protein</fullName>
    </recommendedName>
</protein>
<evidence type="ECO:0000313" key="3">
    <source>
        <dbReference type="EMBL" id="CCD23395.1"/>
    </source>
</evidence>
<dbReference type="PANTHER" id="PTHR43828:SF5">
    <property type="entry name" value="TRANSCRIPTIONAL REPRESSOR XBP1"/>
    <property type="match status" value="1"/>
</dbReference>
<sequence length="631" mass="72840">MKRKKHKMSNLNGNQQIPEIQYPVNQINIASIRFTDNPLDEFQKLYFNQIWNGNQSLDLDVKEQLYKSSNTGLTVKPNVIPKSKRKTSTDKKIEILKCFEYEVPKLKSCNDESTPSTPIFNGPTERKTYKPSNVSNDRDLNRNSAQCILWEYRSGYVFFTGIWKTYQDVIAGKMGFPQYNDNQVNRLIHDTFKLELEYVTSNSTIEYGKHKTHIGEGMLSGVKRRKVAISPQNSRSVTNTNYNYDDSGFIKTLDYSKYKDFQWNKVPLDLRNSILQSFKNHLVSELGNKWEDVKDVTLDDFTKRVRGGYIKIQGTWLPMQIARMLCNWFCFPIRYLLVPIFGPKFPEDCENCYNEYHRPINLTTNRIQSPVTFVNRPVASSINNHTGHQRNMHNTDNKLFCIDNSLISFNSSNNNSQMKFIDNNSQMKFIDINSRQMFSTEAFQPIQQYVEINNSTSQRQRGINDTDFSNRLPPLKYVLNSKKESVSHNMYPVQNYERRSISNIMVPFPVNHQALPSFINNMEVPIVSNRLPYGCLIDTEIVPSSTNVRRAVSANGFQNYSQNPNNGENIQQSIIPQMHAPVYIQGNLAYPVVYMPASQIPTPNIRNNERPRSRGEAALPVKFNGNANNPP</sequence>
<evidence type="ECO:0000256" key="1">
    <source>
        <dbReference type="SAM" id="MobiDB-lite"/>
    </source>
</evidence>
<organism evidence="3 4">
    <name type="scientific">Naumovozyma dairenensis (strain ATCC 10597 / BCRC 20456 / CBS 421 / NBRC 0211 / NRRL Y-12639)</name>
    <name type="common">Saccharomyces dairenensis</name>
    <dbReference type="NCBI Taxonomy" id="1071378"/>
    <lineage>
        <taxon>Eukaryota</taxon>
        <taxon>Fungi</taxon>
        <taxon>Dikarya</taxon>
        <taxon>Ascomycota</taxon>
        <taxon>Saccharomycotina</taxon>
        <taxon>Saccharomycetes</taxon>
        <taxon>Saccharomycetales</taxon>
        <taxon>Saccharomycetaceae</taxon>
        <taxon>Naumovozyma</taxon>
    </lineage>
</organism>
<name>G0W6I4_NAUDC</name>
<dbReference type="PROSITE" id="PS51299">
    <property type="entry name" value="HTH_APSES"/>
    <property type="match status" value="1"/>
</dbReference>
<dbReference type="GO" id="GO:0000981">
    <property type="term" value="F:DNA-binding transcription factor activity, RNA polymerase II-specific"/>
    <property type="evidence" value="ECO:0007669"/>
    <property type="project" value="UniProtKB-ARBA"/>
</dbReference>
<dbReference type="GO" id="GO:0003677">
    <property type="term" value="F:DNA binding"/>
    <property type="evidence" value="ECO:0007669"/>
    <property type="project" value="InterPro"/>
</dbReference>
<dbReference type="SUPFAM" id="SSF54616">
    <property type="entry name" value="DNA-binding domain of Mlu1-box binding protein MBP1"/>
    <property type="match status" value="1"/>
</dbReference>
<reference evidence="3 4" key="1">
    <citation type="journal article" date="2011" name="Proc. Natl. Acad. Sci. U.S.A.">
        <title>Evolutionary erosion of yeast sex chromosomes by mating-type switching accidents.</title>
        <authorList>
            <person name="Gordon J.L."/>
            <person name="Armisen D."/>
            <person name="Proux-Wera E."/>
            <person name="Oheigeartaigh S.S."/>
            <person name="Byrne K.P."/>
            <person name="Wolfe K.H."/>
        </authorList>
    </citation>
    <scope>NUCLEOTIDE SEQUENCE [LARGE SCALE GENOMIC DNA]</scope>
    <source>
        <strain evidence="4">ATCC 10597 / BCRC 20456 / CBS 421 / NBRC 0211 / NRRL Y-12639</strain>
    </source>
</reference>
<evidence type="ECO:0000313" key="4">
    <source>
        <dbReference type="Proteomes" id="UP000000689"/>
    </source>
</evidence>
<dbReference type="eggNOG" id="ENOG502S1IW">
    <property type="taxonomic scope" value="Eukaryota"/>
</dbReference>
<dbReference type="HOGENOM" id="CLU_433515_0_0_1"/>
<evidence type="ECO:0000259" key="2">
    <source>
        <dbReference type="PROSITE" id="PS51299"/>
    </source>
</evidence>
<keyword evidence="4" id="KW-1185">Reference proteome</keyword>
<dbReference type="EMBL" id="HE580268">
    <property type="protein sequence ID" value="CCD23395.1"/>
    <property type="molecule type" value="Genomic_DNA"/>
</dbReference>
<dbReference type="InterPro" id="IPR003163">
    <property type="entry name" value="Tscrpt_reg_HTH_APSES-type"/>
</dbReference>